<dbReference type="Pfam" id="PF10069">
    <property type="entry name" value="DICT"/>
    <property type="match status" value="1"/>
</dbReference>
<protein>
    <submittedName>
        <fullName evidence="2">EAL domain, c-di-GMP-specific phosphodiesterase class I (Or its enzymatically inactive variant)</fullName>
    </submittedName>
</protein>
<dbReference type="SUPFAM" id="SSF141868">
    <property type="entry name" value="EAL domain-like"/>
    <property type="match status" value="1"/>
</dbReference>
<dbReference type="InterPro" id="IPR001633">
    <property type="entry name" value="EAL_dom"/>
</dbReference>
<dbReference type="InterPro" id="IPR019278">
    <property type="entry name" value="DICT_dom"/>
</dbReference>
<evidence type="ECO:0000313" key="3">
    <source>
        <dbReference type="Proteomes" id="UP000186132"/>
    </source>
</evidence>
<sequence>MTVDQMLRSQVAHLLDAGAVRTHFQPIVDLYDDRVVAYEALSRGPDGPFAAPQPLFAAARAGGLLAEVDDLCRRNAVSAAVEAGMAGPLTLFVNVEPDVVDSERFDDFASLAERVPGRLRLVLEVTERALAARPAELLAAVGELRRKGWRIALDDVGADDLSLAFMPLLRPDVVKLDLRLVQQRPGPAAAHIMTATNAYTEQTGAVLLAEGIETARHLTIARALGARFGQGFLFGRAAPELTRKRRTGSLQLHVAAPPSPPASPFDCIPPEAAMRVSPKSLLVEISKHLEREAAALGPSAIIASTLQEARHFSEITRARYTELADKLGFVALIGEGLGSEPVAGVRGANLDPADPVRQEWDVVVLAPHFAGALLARDLGDTGPDASRRFRFALTYRRDAVVAAMHVLLDRVAPAPS</sequence>
<name>A0A1M5C852_9ACTN</name>
<gene>
    <name evidence="2" type="ORF">SAMN05443575_0139</name>
</gene>
<reference evidence="2 3" key="1">
    <citation type="submission" date="2016-11" db="EMBL/GenBank/DDBJ databases">
        <authorList>
            <person name="Jaros S."/>
            <person name="Januszkiewicz K."/>
            <person name="Wedrychowicz H."/>
        </authorList>
    </citation>
    <scope>NUCLEOTIDE SEQUENCE [LARGE SCALE GENOMIC DNA]</scope>
    <source>
        <strain evidence="2 3">DSM 45627</strain>
    </source>
</reference>
<proteinExistence type="predicted"/>
<accession>A0A1M5C852</accession>
<dbReference type="PROSITE" id="PS50883">
    <property type="entry name" value="EAL"/>
    <property type="match status" value="1"/>
</dbReference>
<dbReference type="STRING" id="1206085.SAMN05443575_0139"/>
<dbReference type="Gene3D" id="3.20.20.450">
    <property type="entry name" value="EAL domain"/>
    <property type="match status" value="1"/>
</dbReference>
<dbReference type="SMART" id="SM00052">
    <property type="entry name" value="EAL"/>
    <property type="match status" value="1"/>
</dbReference>
<keyword evidence="3" id="KW-1185">Reference proteome</keyword>
<evidence type="ECO:0000313" key="2">
    <source>
        <dbReference type="EMBL" id="SHF50777.1"/>
    </source>
</evidence>
<organism evidence="2 3">
    <name type="scientific">Jatrophihabitans endophyticus</name>
    <dbReference type="NCBI Taxonomy" id="1206085"/>
    <lineage>
        <taxon>Bacteria</taxon>
        <taxon>Bacillati</taxon>
        <taxon>Actinomycetota</taxon>
        <taxon>Actinomycetes</taxon>
        <taxon>Jatrophihabitantales</taxon>
        <taxon>Jatrophihabitantaceae</taxon>
        <taxon>Jatrophihabitans</taxon>
    </lineage>
</organism>
<dbReference type="InterPro" id="IPR035919">
    <property type="entry name" value="EAL_sf"/>
</dbReference>
<feature type="domain" description="EAL" evidence="1">
    <location>
        <begin position="4"/>
        <end position="251"/>
    </location>
</feature>
<dbReference type="Pfam" id="PF00563">
    <property type="entry name" value="EAL"/>
    <property type="match status" value="1"/>
</dbReference>
<dbReference type="AlphaFoldDB" id="A0A1M5C852"/>
<dbReference type="PANTHER" id="PTHR33121">
    <property type="entry name" value="CYCLIC DI-GMP PHOSPHODIESTERASE PDEF"/>
    <property type="match status" value="1"/>
</dbReference>
<dbReference type="GO" id="GO:0071111">
    <property type="term" value="F:cyclic-guanylate-specific phosphodiesterase activity"/>
    <property type="evidence" value="ECO:0007669"/>
    <property type="project" value="InterPro"/>
</dbReference>
<dbReference type="InterPro" id="IPR050706">
    <property type="entry name" value="Cyclic-di-GMP_PDE-like"/>
</dbReference>
<dbReference type="CDD" id="cd01948">
    <property type="entry name" value="EAL"/>
    <property type="match status" value="1"/>
</dbReference>
<dbReference type="Proteomes" id="UP000186132">
    <property type="component" value="Unassembled WGS sequence"/>
</dbReference>
<evidence type="ECO:0000259" key="1">
    <source>
        <dbReference type="PROSITE" id="PS50883"/>
    </source>
</evidence>
<dbReference type="EMBL" id="FQVU01000001">
    <property type="protein sequence ID" value="SHF50777.1"/>
    <property type="molecule type" value="Genomic_DNA"/>
</dbReference>
<dbReference type="PANTHER" id="PTHR33121:SF76">
    <property type="entry name" value="SIGNALING PROTEIN"/>
    <property type="match status" value="1"/>
</dbReference>